<gene>
    <name evidence="3" type="ORF">DXC39_25035</name>
    <name evidence="2" type="ORF">DXC39_26265</name>
</gene>
<dbReference type="EMBL" id="QSSQ01000039">
    <property type="protein sequence ID" value="RGL96920.1"/>
    <property type="molecule type" value="Genomic_DNA"/>
</dbReference>
<evidence type="ECO:0008006" key="5">
    <source>
        <dbReference type="Google" id="ProtNLM"/>
    </source>
</evidence>
<proteinExistence type="predicted"/>
<dbReference type="RefSeq" id="WP_117624110.1">
    <property type="nucleotide sequence ID" value="NZ_QRQF01000011.1"/>
</dbReference>
<accession>A0A3E4TXY5</accession>
<dbReference type="EMBL" id="QSSQ01000036">
    <property type="protein sequence ID" value="RGL97669.1"/>
    <property type="molecule type" value="Genomic_DNA"/>
</dbReference>
<organism evidence="3 4">
    <name type="scientific">Hungatella hathewayi</name>
    <dbReference type="NCBI Taxonomy" id="154046"/>
    <lineage>
        <taxon>Bacteria</taxon>
        <taxon>Bacillati</taxon>
        <taxon>Bacillota</taxon>
        <taxon>Clostridia</taxon>
        <taxon>Lachnospirales</taxon>
        <taxon>Lachnospiraceae</taxon>
        <taxon>Hungatella</taxon>
    </lineage>
</organism>
<comment type="caution">
    <text evidence="3">The sequence shown here is derived from an EMBL/GenBank/DDBJ whole genome shotgun (WGS) entry which is preliminary data.</text>
</comment>
<evidence type="ECO:0000313" key="4">
    <source>
        <dbReference type="Proteomes" id="UP000261257"/>
    </source>
</evidence>
<dbReference type="Proteomes" id="UP000261257">
    <property type="component" value="Unassembled WGS sequence"/>
</dbReference>
<evidence type="ECO:0000313" key="2">
    <source>
        <dbReference type="EMBL" id="RGL96920.1"/>
    </source>
</evidence>
<sequence>MVEVNNLSHVDAITYESLRLILGDIMAPVVDLEIQESPNQHGKLSVTIIAEEPVKDYILYEGNNDIAVLYMQNGAMKALFQGILINMRVMAAGEVYYVFMEVITASYLLDYQVHNGSFQDIGMTSHQMIKLIMNLFPGSQMLISIPDQPVGMIAVMYQETVWDFLKRFLSRYGAYLYVDSTKKGICLCFGLQDTKESVSWDHLPYVIKRDIAPKDVEKQLKGQLVYCVESYDVLPLGTQVLFHGKELYIGTIYRGFRNGLLVNQYHLYFKEGLRIKTYYNPNISGISVKGVVTNIMRNQVQVRLQIDALKSYQNQYFYPYSSVAASPDGGGWYCMPKPGDPVRIFFPVSDESKGYAISSVQGESSPASDSPMGNPDLKDITTPDGKTVKFIENGILLSVGEGNGSVTLTNDGKAEFNTKESIIIGAGEEIKITTDGELTLSAGTQATFTSEAGSSINLTDDTIEANASIIWNN</sequence>
<feature type="compositionally biased region" description="Polar residues" evidence="1">
    <location>
        <begin position="358"/>
        <end position="368"/>
    </location>
</feature>
<evidence type="ECO:0000313" key="3">
    <source>
        <dbReference type="EMBL" id="RGL97669.1"/>
    </source>
</evidence>
<name>A0A3E4TXY5_9FIRM</name>
<protein>
    <recommendedName>
        <fullName evidence="5">Gp5/Type VI secretion system Vgr protein OB-fold domain-containing protein</fullName>
    </recommendedName>
</protein>
<dbReference type="AlphaFoldDB" id="A0A3E4TXY5"/>
<reference evidence="3 4" key="1">
    <citation type="submission" date="2018-08" db="EMBL/GenBank/DDBJ databases">
        <title>A genome reference for cultivated species of the human gut microbiota.</title>
        <authorList>
            <person name="Zou Y."/>
            <person name="Xue W."/>
            <person name="Luo G."/>
        </authorList>
    </citation>
    <scope>NUCLEOTIDE SEQUENCE [LARGE SCALE GENOMIC DNA]</scope>
    <source>
        <strain evidence="3 4">TF05-11AC</strain>
    </source>
</reference>
<feature type="region of interest" description="Disordered" evidence="1">
    <location>
        <begin position="357"/>
        <end position="383"/>
    </location>
</feature>
<dbReference type="SUPFAM" id="SSF69279">
    <property type="entry name" value="Phage tail proteins"/>
    <property type="match status" value="1"/>
</dbReference>
<evidence type="ECO:0000256" key="1">
    <source>
        <dbReference type="SAM" id="MobiDB-lite"/>
    </source>
</evidence>